<keyword evidence="8" id="KW-0333">Golgi apparatus</keyword>
<comment type="similarity">
    <text evidence="2">Belongs to the glycosyltransferase 31 family.</text>
</comment>
<dbReference type="AlphaFoldDB" id="A0AAD5SQ25"/>
<evidence type="ECO:0000313" key="11">
    <source>
        <dbReference type="EMBL" id="KAJ3092608.1"/>
    </source>
</evidence>
<comment type="caution">
    <text evidence="11">The sequence shown here is derived from an EMBL/GenBank/DDBJ whole genome shotgun (WGS) entry which is preliminary data.</text>
</comment>
<accession>A0AAD5SQ25</accession>
<keyword evidence="4" id="KW-0808">Transferase</keyword>
<evidence type="ECO:0000256" key="2">
    <source>
        <dbReference type="ARBA" id="ARBA00008661"/>
    </source>
</evidence>
<dbReference type="PANTHER" id="PTHR11214">
    <property type="entry name" value="BETA-1,3-N-ACETYLGLUCOSAMINYLTRANSFERASE"/>
    <property type="match status" value="1"/>
</dbReference>
<evidence type="ECO:0000256" key="7">
    <source>
        <dbReference type="ARBA" id="ARBA00022989"/>
    </source>
</evidence>
<evidence type="ECO:0000313" key="12">
    <source>
        <dbReference type="Proteomes" id="UP001211907"/>
    </source>
</evidence>
<sequence>MAVSLRSGRLRLIAAVSVAVWIGLAIAGFLRPTALLSEHTSKSSSAGQAASAPAHNLVTVANVFSSDNKKKNAVNKNGDNGSENGKKNKKLFLDVASTGCPAPKAGLIGIFTVSAADNAARRQLLREKYRQLNANQSSQLQFDFKFVFGNAKSFVADYEIAVEETMFPDETVVFNAPEDRDSGKILDWFKYARDNMYTRHPKLANKWCLKYRYIGKGDDDAVFHLPRLAGEMMSNDKDPKKSFFVGRPFPLPWDHMTGMLYFVTADIVEWIHWSPIPIKYLAGIEDVQVGKWLLEADFDFDKIDFGLNYHDLEESPMWSPGPIHDYTKVIHWCKDMARMYRCISGLFDNGVISPEIAHRLTRDQNLKTRFKQFGILNTTSIESQRSIIAKIQTLQSIKQSLTFDEIDFLIVRDLVVSWIDKLGLKIGDSSANMADKLSKVSKDAVDAITHHVVIRAYLVEHEPDWIDDLIVKFIIRVTNIPVLNRAASWKMNYNECCGMKKDECDAAYQKLIQMVKESQNQAKIADLISDIRQKVGNDPLKE</sequence>
<keyword evidence="12" id="KW-1185">Reference proteome</keyword>
<protein>
    <recommendedName>
        <fullName evidence="13">Hexosyltransferase</fullName>
    </recommendedName>
</protein>
<evidence type="ECO:0000256" key="4">
    <source>
        <dbReference type="ARBA" id="ARBA00022679"/>
    </source>
</evidence>
<keyword evidence="7 10" id="KW-1133">Transmembrane helix</keyword>
<keyword evidence="3" id="KW-0328">Glycosyltransferase</keyword>
<evidence type="ECO:0000256" key="9">
    <source>
        <dbReference type="ARBA" id="ARBA00023136"/>
    </source>
</evidence>
<dbReference type="Proteomes" id="UP001211907">
    <property type="component" value="Unassembled WGS sequence"/>
</dbReference>
<dbReference type="PANTHER" id="PTHR11214:SF351">
    <property type="entry name" value="BETA-1,3-GALACTOSYLTRANSFERASE PVG3"/>
    <property type="match status" value="1"/>
</dbReference>
<evidence type="ECO:0000256" key="8">
    <source>
        <dbReference type="ARBA" id="ARBA00023034"/>
    </source>
</evidence>
<gene>
    <name evidence="11" type="ORF">HK100_006902</name>
</gene>
<name>A0AAD5SQ25_9FUNG</name>
<evidence type="ECO:0000256" key="10">
    <source>
        <dbReference type="SAM" id="Phobius"/>
    </source>
</evidence>
<evidence type="ECO:0000256" key="5">
    <source>
        <dbReference type="ARBA" id="ARBA00022692"/>
    </source>
</evidence>
<organism evidence="11 12">
    <name type="scientific">Physocladia obscura</name>
    <dbReference type="NCBI Taxonomy" id="109957"/>
    <lineage>
        <taxon>Eukaryota</taxon>
        <taxon>Fungi</taxon>
        <taxon>Fungi incertae sedis</taxon>
        <taxon>Chytridiomycota</taxon>
        <taxon>Chytridiomycota incertae sedis</taxon>
        <taxon>Chytridiomycetes</taxon>
        <taxon>Chytridiales</taxon>
        <taxon>Chytriomycetaceae</taxon>
        <taxon>Physocladia</taxon>
    </lineage>
</organism>
<evidence type="ECO:0008006" key="13">
    <source>
        <dbReference type="Google" id="ProtNLM"/>
    </source>
</evidence>
<keyword evidence="6" id="KW-0735">Signal-anchor</keyword>
<keyword evidence="9 10" id="KW-0472">Membrane</keyword>
<dbReference type="GO" id="GO:0016758">
    <property type="term" value="F:hexosyltransferase activity"/>
    <property type="evidence" value="ECO:0007669"/>
    <property type="project" value="InterPro"/>
</dbReference>
<comment type="subcellular location">
    <subcellularLocation>
        <location evidence="1">Golgi apparatus membrane</location>
        <topology evidence="1">Single-pass type II membrane protein</topology>
    </subcellularLocation>
</comment>
<dbReference type="InterPro" id="IPR002659">
    <property type="entry name" value="Glyco_trans_31"/>
</dbReference>
<feature type="transmembrane region" description="Helical" evidence="10">
    <location>
        <begin position="12"/>
        <end position="30"/>
    </location>
</feature>
<evidence type="ECO:0000256" key="1">
    <source>
        <dbReference type="ARBA" id="ARBA00004323"/>
    </source>
</evidence>
<dbReference type="EMBL" id="JADGJH010003218">
    <property type="protein sequence ID" value="KAJ3092608.1"/>
    <property type="molecule type" value="Genomic_DNA"/>
</dbReference>
<reference evidence="11" key="1">
    <citation type="submission" date="2020-05" db="EMBL/GenBank/DDBJ databases">
        <title>Phylogenomic resolution of chytrid fungi.</title>
        <authorList>
            <person name="Stajich J.E."/>
            <person name="Amses K."/>
            <person name="Simmons R."/>
            <person name="Seto K."/>
            <person name="Myers J."/>
            <person name="Bonds A."/>
            <person name="Quandt C.A."/>
            <person name="Barry K."/>
            <person name="Liu P."/>
            <person name="Grigoriev I."/>
            <person name="Longcore J.E."/>
            <person name="James T.Y."/>
        </authorList>
    </citation>
    <scope>NUCLEOTIDE SEQUENCE</scope>
    <source>
        <strain evidence="11">JEL0513</strain>
    </source>
</reference>
<evidence type="ECO:0000256" key="6">
    <source>
        <dbReference type="ARBA" id="ARBA00022968"/>
    </source>
</evidence>
<evidence type="ECO:0000256" key="3">
    <source>
        <dbReference type="ARBA" id="ARBA00022676"/>
    </source>
</evidence>
<keyword evidence="5 10" id="KW-0812">Transmembrane</keyword>
<proteinExistence type="inferred from homology"/>
<dbReference type="GO" id="GO:0000139">
    <property type="term" value="C:Golgi membrane"/>
    <property type="evidence" value="ECO:0007669"/>
    <property type="project" value="UniProtKB-SubCell"/>
</dbReference>